<dbReference type="GO" id="GO:0003824">
    <property type="term" value="F:catalytic activity"/>
    <property type="evidence" value="ECO:0007669"/>
    <property type="project" value="InterPro"/>
</dbReference>
<dbReference type="InterPro" id="IPR036736">
    <property type="entry name" value="ACP-like_sf"/>
</dbReference>
<dbReference type="SUPFAM" id="SSF52777">
    <property type="entry name" value="CoA-dependent acyltransferases"/>
    <property type="match status" value="2"/>
</dbReference>
<dbReference type="Proteomes" id="UP000663865">
    <property type="component" value="Unassembled WGS sequence"/>
</dbReference>
<dbReference type="PROSITE" id="PS50075">
    <property type="entry name" value="CARRIER"/>
    <property type="match status" value="2"/>
</dbReference>
<dbReference type="PANTHER" id="PTHR45527">
    <property type="entry name" value="NONRIBOSOMAL PEPTIDE SYNTHETASE"/>
    <property type="match status" value="1"/>
</dbReference>
<dbReference type="GO" id="GO:0044550">
    <property type="term" value="P:secondary metabolite biosynthetic process"/>
    <property type="evidence" value="ECO:0007669"/>
    <property type="project" value="TreeGrafter"/>
</dbReference>
<dbReference type="Gene3D" id="3.30.559.30">
    <property type="entry name" value="Nonribosomal peptide synthetase, condensation domain"/>
    <property type="match status" value="1"/>
</dbReference>
<protein>
    <recommendedName>
        <fullName evidence="1">Carrier domain-containing protein</fullName>
    </recommendedName>
</protein>
<feature type="non-terminal residue" evidence="3">
    <location>
        <position position="1"/>
    </location>
</feature>
<dbReference type="Gene3D" id="3.30.559.10">
    <property type="entry name" value="Chloramphenicol acetyltransferase-like domain"/>
    <property type="match status" value="1"/>
</dbReference>
<feature type="domain" description="Carrier" evidence="1">
    <location>
        <begin position="1"/>
        <end position="67"/>
    </location>
</feature>
<dbReference type="Pfam" id="PF00668">
    <property type="entry name" value="Condensation"/>
    <property type="match status" value="1"/>
</dbReference>
<reference evidence="3" key="1">
    <citation type="submission" date="2021-02" db="EMBL/GenBank/DDBJ databases">
        <authorList>
            <person name="Nowell W R."/>
        </authorList>
    </citation>
    <scope>NUCLEOTIDE SEQUENCE</scope>
</reference>
<dbReference type="InterPro" id="IPR023213">
    <property type="entry name" value="CAT-like_dom_sf"/>
</dbReference>
<dbReference type="Pfam" id="PF00550">
    <property type="entry name" value="PP-binding"/>
    <property type="match status" value="1"/>
</dbReference>
<accession>A0A821VAW1</accession>
<evidence type="ECO:0000313" key="2">
    <source>
        <dbReference type="EMBL" id="CAF3746546.1"/>
    </source>
</evidence>
<comment type="caution">
    <text evidence="3">The sequence shown here is derived from an EMBL/GenBank/DDBJ whole genome shotgun (WGS) entry which is preliminary data.</text>
</comment>
<dbReference type="Gene3D" id="1.10.1200.10">
    <property type="entry name" value="ACP-like"/>
    <property type="match status" value="2"/>
</dbReference>
<gene>
    <name evidence="2" type="ORF">KIK155_LOCUS29459</name>
    <name evidence="3" type="ORF">TOA249_LOCUS30912</name>
</gene>
<dbReference type="InterPro" id="IPR001242">
    <property type="entry name" value="Condensation_dom"/>
</dbReference>
<evidence type="ECO:0000313" key="3">
    <source>
        <dbReference type="EMBL" id="CAF4904261.1"/>
    </source>
</evidence>
<name>A0A821VAW1_9BILA</name>
<sequence>TLYSDDKINNIDINTSFFSLGGNSLMLMKLHFEYGIKFNINSGSLVISELFRSPTIAEHAQFVEQSAKMKCSVDLWQPLYLNSAIASYAQEAVWLAERCFFPSTSLAIYNMFSIYRVSKGQLSIRIFLDATNAVVARHSLLRTQLFFDCDEGRLYQCILDPKVNSNLYSLEMSVTEKNIEEFIHWEEKTPIENDRIFRCHFIRVGHNDDGIMKPGDALILNFHHGSIDGRSMDLFMDELKFAYENLDKYVQQTLSDDHSLQYIDYAVHERVIKQDILFWLDNLKGYGWDRRLRLPYDVNFPKTGRRTGLGSAKITLVPESIAHAMFAYAKEHETTLYQLSLTCVYVFLVLLSPENLDACIGIVNHNRYRPELKKMLGMFVNILPCRISFADDIWDHSFEDILSEVRRKFIDVVEHSSIPYAEILKYHRVPNMYQQHPFLNMLFMIESSHDYNNVKEFNLSMDCQLKGEAHGSINVAKFDLILELDYDIETFEISLSWQYATDLFNPKTIDELDQLFHHLLAQLFESTANPFQRHLGTLEKFVIESTPLEKRLRVIFARALGIDNEIDIDMYNSFFFNCGATSLNAMQVIALIQRDICSTFTVEHFFSNLTVKRCASIIEQLLMEFAVID</sequence>
<dbReference type="InterPro" id="IPR009081">
    <property type="entry name" value="PP-bd_ACP"/>
</dbReference>
<evidence type="ECO:0000259" key="1">
    <source>
        <dbReference type="PROSITE" id="PS50075"/>
    </source>
</evidence>
<dbReference type="GO" id="GO:0043041">
    <property type="term" value="P:amino acid activation for nonribosomal peptide biosynthetic process"/>
    <property type="evidence" value="ECO:0007669"/>
    <property type="project" value="TreeGrafter"/>
</dbReference>
<dbReference type="EMBL" id="CAJOBS010005749">
    <property type="protein sequence ID" value="CAF4904261.1"/>
    <property type="molecule type" value="Genomic_DNA"/>
</dbReference>
<evidence type="ECO:0000313" key="4">
    <source>
        <dbReference type="Proteomes" id="UP000663838"/>
    </source>
</evidence>
<dbReference type="PANTHER" id="PTHR45527:SF1">
    <property type="entry name" value="FATTY ACID SYNTHASE"/>
    <property type="match status" value="1"/>
</dbReference>
<dbReference type="GO" id="GO:0005737">
    <property type="term" value="C:cytoplasm"/>
    <property type="evidence" value="ECO:0007669"/>
    <property type="project" value="TreeGrafter"/>
</dbReference>
<organism evidence="3 4">
    <name type="scientific">Rotaria socialis</name>
    <dbReference type="NCBI Taxonomy" id="392032"/>
    <lineage>
        <taxon>Eukaryota</taxon>
        <taxon>Metazoa</taxon>
        <taxon>Spiralia</taxon>
        <taxon>Gnathifera</taxon>
        <taxon>Rotifera</taxon>
        <taxon>Eurotatoria</taxon>
        <taxon>Bdelloidea</taxon>
        <taxon>Philodinida</taxon>
        <taxon>Philodinidae</taxon>
        <taxon>Rotaria</taxon>
    </lineage>
</organism>
<proteinExistence type="predicted"/>
<dbReference type="Proteomes" id="UP000663838">
    <property type="component" value="Unassembled WGS sequence"/>
</dbReference>
<feature type="domain" description="Carrier" evidence="1">
    <location>
        <begin position="546"/>
        <end position="622"/>
    </location>
</feature>
<dbReference type="SUPFAM" id="SSF47336">
    <property type="entry name" value="ACP-like"/>
    <property type="match status" value="2"/>
</dbReference>
<dbReference type="EMBL" id="CAJNYV010005504">
    <property type="protein sequence ID" value="CAF3746546.1"/>
    <property type="molecule type" value="Genomic_DNA"/>
</dbReference>
<dbReference type="GO" id="GO:0031177">
    <property type="term" value="F:phosphopantetheine binding"/>
    <property type="evidence" value="ECO:0007669"/>
    <property type="project" value="TreeGrafter"/>
</dbReference>
<dbReference type="AlphaFoldDB" id="A0A821VAW1"/>